<comment type="caution">
    <text evidence="17">The sequence shown here is derived from an EMBL/GenBank/DDBJ whole genome shotgun (WGS) entry which is preliminary data.</text>
</comment>
<keyword evidence="11 13" id="KW-0030">Aminoacyl-tRNA synthetase</keyword>
<dbReference type="PRINTS" id="PR01041">
    <property type="entry name" value="TRNASYNTHMET"/>
</dbReference>
<comment type="function">
    <text evidence="2">Is required not only for elongation of protein synthesis but also for the initiation of all mRNA translation through initiator tRNA(fMet) aminoacylation.</text>
</comment>
<dbReference type="GO" id="GO:0046872">
    <property type="term" value="F:metal ion binding"/>
    <property type="evidence" value="ECO:0007669"/>
    <property type="project" value="UniProtKB-KW"/>
</dbReference>
<dbReference type="Pfam" id="PF01406">
    <property type="entry name" value="tRNA-synt_1e"/>
    <property type="match status" value="1"/>
</dbReference>
<evidence type="ECO:0000256" key="9">
    <source>
        <dbReference type="ARBA" id="ARBA00022840"/>
    </source>
</evidence>
<dbReference type="InterPro" id="IPR015413">
    <property type="entry name" value="Methionyl/Leucyl_tRNA_Synth"/>
</dbReference>
<evidence type="ECO:0000256" key="12">
    <source>
        <dbReference type="ARBA" id="ARBA00030904"/>
    </source>
</evidence>
<keyword evidence="5 13" id="KW-0436">Ligase</keyword>
<dbReference type="PATRIC" id="fig|1618608.3.peg.545"/>
<dbReference type="InterPro" id="IPR014758">
    <property type="entry name" value="Met-tRNA_synth"/>
</dbReference>
<keyword evidence="8" id="KW-0862">Zinc</keyword>
<evidence type="ECO:0000256" key="2">
    <source>
        <dbReference type="ARBA" id="ARBA00003314"/>
    </source>
</evidence>
<evidence type="ECO:0000256" key="13">
    <source>
        <dbReference type="RuleBase" id="RU363039"/>
    </source>
</evidence>
<dbReference type="FunFam" id="2.170.220.10:FF:000003">
    <property type="entry name" value="Methionine--tRNA ligase"/>
    <property type="match status" value="1"/>
</dbReference>
<evidence type="ECO:0000256" key="4">
    <source>
        <dbReference type="ARBA" id="ARBA00018753"/>
    </source>
</evidence>
<dbReference type="Pfam" id="PF09334">
    <property type="entry name" value="tRNA-synt_1g"/>
    <property type="match status" value="1"/>
</dbReference>
<dbReference type="InterPro" id="IPR033911">
    <property type="entry name" value="MetRS_core"/>
</dbReference>
<dbReference type="NCBIfam" id="TIGR00398">
    <property type="entry name" value="metG"/>
    <property type="match status" value="1"/>
</dbReference>
<evidence type="ECO:0000313" key="17">
    <source>
        <dbReference type="EMBL" id="KKW20357.1"/>
    </source>
</evidence>
<dbReference type="Gene3D" id="1.10.730.10">
    <property type="entry name" value="Isoleucyl-tRNA Synthetase, Domain 1"/>
    <property type="match status" value="1"/>
</dbReference>
<keyword evidence="7 13" id="KW-0547">Nucleotide-binding</keyword>
<dbReference type="PANTHER" id="PTHR43326:SF1">
    <property type="entry name" value="METHIONINE--TRNA LIGASE, MITOCHONDRIAL"/>
    <property type="match status" value="1"/>
</dbReference>
<sequence length="513" mass="58955">MKNRMQKKFYLTTAIDYVNGAPHIGHAVQKVWADIIARYHRLLGEKVWFLTGTDEHGANVVRTAASAGKSPKELADENSAKFRNFKEALNLSWDDFIRTSDEARHWPGVQEFWKRLTEAGDIYKSDYRGLYCLGHEAFITEKDLVDGKCKLHGREPEAINEENYFFRLSKYSGEIKERIRSGELQILPESRKNEILSLLEEGLEDVSFSRPSKDISWGVPVPGDATQTVYVWAEALINYLSAVGYGRNDDWQGWWPADLHVFGKDNLRFHAAIWPGMLMSAKLSLPRMLLCHGFIQVGGRKMSKTLGNVVDPFEIVKNFGTDALRYYFSREITIFEDGDFTEERFGETYEANLVNGLGNYVRRVATMIKNDFGGQLERPAQEKIDSVPLQKGELEYVSVPYFTDHVAWPEYHRAMENFEINRAADITFNLIKELDGYVQRYEPFKLVKTDQEKARAVLWNLAYGAVSLAWMLSPFLPETSGKILDIFGAEGERESEWKRFVVKDRPPLFPRIP</sequence>
<name>A0A0G1YZC1_9BACT</name>
<evidence type="ECO:0000256" key="8">
    <source>
        <dbReference type="ARBA" id="ARBA00022833"/>
    </source>
</evidence>
<evidence type="ECO:0000256" key="5">
    <source>
        <dbReference type="ARBA" id="ARBA00022598"/>
    </source>
</evidence>
<gene>
    <name evidence="17" type="primary">metS</name>
    <name evidence="17" type="ORF">UY61_C0036G0004</name>
</gene>
<dbReference type="Gene3D" id="3.40.50.620">
    <property type="entry name" value="HUPs"/>
    <property type="match status" value="1"/>
</dbReference>
<evidence type="ECO:0000256" key="1">
    <source>
        <dbReference type="ARBA" id="ARBA00001947"/>
    </source>
</evidence>
<keyword evidence="9 13" id="KW-0067">ATP-binding</keyword>
<dbReference type="Gene3D" id="2.170.220.10">
    <property type="match status" value="1"/>
</dbReference>
<dbReference type="GO" id="GO:0004825">
    <property type="term" value="F:methionine-tRNA ligase activity"/>
    <property type="evidence" value="ECO:0007669"/>
    <property type="project" value="UniProtKB-EC"/>
</dbReference>
<feature type="domain" description="Methionyl-tRNA synthetase anticodon-binding" evidence="16">
    <location>
        <begin position="410"/>
        <end position="491"/>
    </location>
</feature>
<dbReference type="EMBL" id="LCQQ01000036">
    <property type="protein sequence ID" value="KKW20357.1"/>
    <property type="molecule type" value="Genomic_DNA"/>
</dbReference>
<dbReference type="InterPro" id="IPR041872">
    <property type="entry name" value="Anticodon_Met"/>
</dbReference>
<reference evidence="17 18" key="1">
    <citation type="journal article" date="2015" name="Nature">
        <title>rRNA introns, odd ribosomes, and small enigmatic genomes across a large radiation of phyla.</title>
        <authorList>
            <person name="Brown C.T."/>
            <person name="Hug L.A."/>
            <person name="Thomas B.C."/>
            <person name="Sharon I."/>
            <person name="Castelle C.J."/>
            <person name="Singh A."/>
            <person name="Wilkins M.J."/>
            <person name="Williams K.H."/>
            <person name="Banfield J.F."/>
        </authorList>
    </citation>
    <scope>NUCLEOTIDE SEQUENCE [LARGE SCALE GENOMIC DNA]</scope>
</reference>
<evidence type="ECO:0000256" key="3">
    <source>
        <dbReference type="ARBA" id="ARBA00012838"/>
    </source>
</evidence>
<dbReference type="InterPro" id="IPR023457">
    <property type="entry name" value="Met-tRNA_synth_2"/>
</dbReference>
<dbReference type="PANTHER" id="PTHR43326">
    <property type="entry name" value="METHIONYL-TRNA SYNTHETASE"/>
    <property type="match status" value="1"/>
</dbReference>
<dbReference type="Proteomes" id="UP000034201">
    <property type="component" value="Unassembled WGS sequence"/>
</dbReference>
<evidence type="ECO:0000256" key="10">
    <source>
        <dbReference type="ARBA" id="ARBA00022917"/>
    </source>
</evidence>
<evidence type="ECO:0000256" key="6">
    <source>
        <dbReference type="ARBA" id="ARBA00022723"/>
    </source>
</evidence>
<dbReference type="Pfam" id="PF19303">
    <property type="entry name" value="Anticodon_3"/>
    <property type="match status" value="1"/>
</dbReference>
<keyword evidence="10 13" id="KW-0648">Protein biosynthesis</keyword>
<comment type="similarity">
    <text evidence="13">Belongs to the class-I aminoacyl-tRNA synthetase family.</text>
</comment>
<dbReference type="GO" id="GO:0006431">
    <property type="term" value="P:methionyl-tRNA aminoacylation"/>
    <property type="evidence" value="ECO:0007669"/>
    <property type="project" value="InterPro"/>
</dbReference>
<dbReference type="AlphaFoldDB" id="A0A0G1YZC1"/>
<evidence type="ECO:0000256" key="11">
    <source>
        <dbReference type="ARBA" id="ARBA00023146"/>
    </source>
</evidence>
<dbReference type="GO" id="GO:0005524">
    <property type="term" value="F:ATP binding"/>
    <property type="evidence" value="ECO:0007669"/>
    <property type="project" value="UniProtKB-KW"/>
</dbReference>
<dbReference type="EC" id="6.1.1.10" evidence="3"/>
<evidence type="ECO:0000313" key="18">
    <source>
        <dbReference type="Proteomes" id="UP000034201"/>
    </source>
</evidence>
<dbReference type="SUPFAM" id="SSF47323">
    <property type="entry name" value="Anticodon-binding domain of a subclass of class I aminoacyl-tRNA synthetases"/>
    <property type="match status" value="1"/>
</dbReference>
<evidence type="ECO:0000259" key="14">
    <source>
        <dbReference type="Pfam" id="PF01406"/>
    </source>
</evidence>
<evidence type="ECO:0000256" key="7">
    <source>
        <dbReference type="ARBA" id="ARBA00022741"/>
    </source>
</evidence>
<dbReference type="InterPro" id="IPR009080">
    <property type="entry name" value="tRNAsynth_Ia_anticodon-bd"/>
</dbReference>
<dbReference type="InterPro" id="IPR014729">
    <property type="entry name" value="Rossmann-like_a/b/a_fold"/>
</dbReference>
<evidence type="ECO:0000259" key="16">
    <source>
        <dbReference type="Pfam" id="PF19303"/>
    </source>
</evidence>
<dbReference type="InterPro" id="IPR032678">
    <property type="entry name" value="tRNA-synt_1_cat_dom"/>
</dbReference>
<keyword evidence="6" id="KW-0479">Metal-binding</keyword>
<organism evidence="17 18">
    <name type="scientific">Candidatus Adlerbacteria bacterium GW2011_GWC1_50_9</name>
    <dbReference type="NCBI Taxonomy" id="1618608"/>
    <lineage>
        <taxon>Bacteria</taxon>
        <taxon>Candidatus Adleribacteriota</taxon>
    </lineage>
</organism>
<proteinExistence type="inferred from homology"/>
<dbReference type="CDD" id="cd00814">
    <property type="entry name" value="MetRS_core"/>
    <property type="match status" value="1"/>
</dbReference>
<feature type="domain" description="Methionyl/Leucyl tRNA synthetase" evidence="15">
    <location>
        <begin position="142"/>
        <end position="364"/>
    </location>
</feature>
<protein>
    <recommendedName>
        <fullName evidence="4">Methionine--tRNA ligase</fullName>
        <ecNumber evidence="3">6.1.1.10</ecNumber>
    </recommendedName>
    <alternativeName>
        <fullName evidence="12">Methionyl-tRNA synthetase</fullName>
    </alternativeName>
</protein>
<accession>A0A0G1YZC1</accession>
<dbReference type="SUPFAM" id="SSF52374">
    <property type="entry name" value="Nucleotidylyl transferase"/>
    <property type="match status" value="1"/>
</dbReference>
<evidence type="ECO:0000259" key="15">
    <source>
        <dbReference type="Pfam" id="PF09334"/>
    </source>
</evidence>
<comment type="cofactor">
    <cofactor evidence="1">
        <name>Zn(2+)</name>
        <dbReference type="ChEBI" id="CHEBI:29105"/>
    </cofactor>
</comment>
<feature type="domain" description="tRNA synthetases class I catalytic" evidence="14">
    <location>
        <begin position="18"/>
        <end position="138"/>
    </location>
</feature>